<sequence>MIDLKNFIKIIPTILIVISFKCFSQNEVEFVLSDFRKTIELKGEALKFVDPFLDPSRILLQDSLLFVSNSNVTPSVDVFSINTGKRIARFCKRGRGPGELVFPFSTQIVDLNNEFMVHDLNGKKIVLYSLDLILSDNDKKFTEIINVSDIYPRKIVQINSNRYFCGLIGHEDGFMNCIIDSTGSVVKFLNKFPDVGLQYNTTIASNIFSTNIGISDNNENIIVPYNYWDRIDLFQNNGDFRLILKGPNYKKLDVIKKNGRVVKTSNNNRSYNYPVANDKFFIIPYSGKKRDHRGPSYTNLFQFDFKGSPLVHYTLDVPIFDIAVDWGNRIIYGLNIESEPILYKFSF</sequence>
<name>A0A6C0R9E3_9BACT</name>
<dbReference type="AlphaFoldDB" id="A0A6C0R9E3"/>
<evidence type="ECO:0000313" key="1">
    <source>
        <dbReference type="EMBL" id="QIA06562.1"/>
    </source>
</evidence>
<organism evidence="1 2">
    <name type="scientific">Draconibacterium halophilum</name>
    <dbReference type="NCBI Taxonomy" id="2706887"/>
    <lineage>
        <taxon>Bacteria</taxon>
        <taxon>Pseudomonadati</taxon>
        <taxon>Bacteroidota</taxon>
        <taxon>Bacteroidia</taxon>
        <taxon>Marinilabiliales</taxon>
        <taxon>Prolixibacteraceae</taxon>
        <taxon>Draconibacterium</taxon>
    </lineage>
</organism>
<dbReference type="Proteomes" id="UP000474630">
    <property type="component" value="Chromosome"/>
</dbReference>
<protein>
    <submittedName>
        <fullName evidence="1">6-bladed beta-propeller</fullName>
    </submittedName>
</protein>
<keyword evidence="2" id="KW-1185">Reference proteome</keyword>
<accession>A0A6C0R9E3</accession>
<dbReference type="KEGG" id="drc:G0Q07_01925"/>
<dbReference type="Pfam" id="PF17170">
    <property type="entry name" value="DUF5128"/>
    <property type="match status" value="1"/>
</dbReference>
<dbReference type="EMBL" id="CP048409">
    <property type="protein sequence ID" value="QIA06562.1"/>
    <property type="molecule type" value="Genomic_DNA"/>
</dbReference>
<gene>
    <name evidence="1" type="ORF">G0Q07_01925</name>
</gene>
<reference evidence="1 2" key="1">
    <citation type="submission" date="2020-02" db="EMBL/GenBank/DDBJ databases">
        <title>Genome sequencing for Draconibacterium sp. strain M1.</title>
        <authorList>
            <person name="Park S.-J."/>
        </authorList>
    </citation>
    <scope>NUCLEOTIDE SEQUENCE [LARGE SCALE GENOMIC DNA]</scope>
    <source>
        <strain evidence="1 2">M1</strain>
    </source>
</reference>
<proteinExistence type="predicted"/>
<dbReference type="RefSeq" id="WP_163344493.1">
    <property type="nucleotide sequence ID" value="NZ_CP048409.1"/>
</dbReference>
<evidence type="ECO:0000313" key="2">
    <source>
        <dbReference type="Proteomes" id="UP000474630"/>
    </source>
</evidence>